<gene>
    <name evidence="1" type="ORF">IWZ03DRAFT_159952</name>
</gene>
<dbReference type="Proteomes" id="UP001363622">
    <property type="component" value="Unassembled WGS sequence"/>
</dbReference>
<keyword evidence="2" id="KW-1185">Reference proteome</keyword>
<reference evidence="1 2" key="1">
    <citation type="submission" date="2024-04" db="EMBL/GenBank/DDBJ databases">
        <title>Phyllosticta paracitricarpa is synonymous to the EU quarantine fungus P. citricarpa based on phylogenomic analyses.</title>
        <authorList>
            <consortium name="Lawrence Berkeley National Laboratory"/>
            <person name="Van Ingen-Buijs V.A."/>
            <person name="Van Westerhoven A.C."/>
            <person name="Haridas S."/>
            <person name="Skiadas P."/>
            <person name="Martin F."/>
            <person name="Groenewald J.Z."/>
            <person name="Crous P.W."/>
            <person name="Seidl M.F."/>
        </authorList>
    </citation>
    <scope>NUCLEOTIDE SEQUENCE [LARGE SCALE GENOMIC DNA]</scope>
    <source>
        <strain evidence="1 2">CBS 123371</strain>
    </source>
</reference>
<name>A0ABR1KPU1_9PEZI</name>
<organism evidence="1 2">
    <name type="scientific">Phyllosticta citriasiana</name>
    <dbReference type="NCBI Taxonomy" id="595635"/>
    <lineage>
        <taxon>Eukaryota</taxon>
        <taxon>Fungi</taxon>
        <taxon>Dikarya</taxon>
        <taxon>Ascomycota</taxon>
        <taxon>Pezizomycotina</taxon>
        <taxon>Dothideomycetes</taxon>
        <taxon>Dothideomycetes incertae sedis</taxon>
        <taxon>Botryosphaeriales</taxon>
        <taxon>Phyllostictaceae</taxon>
        <taxon>Phyllosticta</taxon>
    </lineage>
</organism>
<dbReference type="EMBL" id="JBBPHU010000004">
    <property type="protein sequence ID" value="KAK7518933.1"/>
    <property type="molecule type" value="Genomic_DNA"/>
</dbReference>
<comment type="caution">
    <text evidence="1">The sequence shown here is derived from an EMBL/GenBank/DDBJ whole genome shotgun (WGS) entry which is preliminary data.</text>
</comment>
<accession>A0ABR1KPU1</accession>
<evidence type="ECO:0000313" key="2">
    <source>
        <dbReference type="Proteomes" id="UP001363622"/>
    </source>
</evidence>
<protein>
    <submittedName>
        <fullName evidence="1">Uncharacterized protein</fullName>
    </submittedName>
</protein>
<sequence length="223" mass="24191">MCCAHYPRQSSKLVFVCRLHGSSTPNHVAIARYSLLLFFSRTTLWNFGSSGQPHNKVIVSTRARHERRSTRCVDLPTRDARYQTSAACQDSPAHIARCMICRSRAWRPGTQPCLLPLSPGLRLDDKSGSVIVDHESVGPLLAHRTRPSALGHSVDVVPWCCQVVDAETVQVLRCPSRQPANAACDLRPGAAAVVQVIEQPFCSSMGVARASAGAHRAAGSQVS</sequence>
<proteinExistence type="predicted"/>
<evidence type="ECO:0000313" key="1">
    <source>
        <dbReference type="EMBL" id="KAK7518933.1"/>
    </source>
</evidence>